<evidence type="ECO:0000313" key="1">
    <source>
        <dbReference type="EMBL" id="QZT35004.1"/>
    </source>
</evidence>
<dbReference type="Pfam" id="PF10776">
    <property type="entry name" value="DUF2600"/>
    <property type="match status" value="1"/>
</dbReference>
<sequence length="361" mass="42558">MDTIAAPHVPEHPISLMRDIYKKILPEVHLQLDIWKRKAERIPDAELRHQALASMTSKQFHCEGGGVYALVARPDRLPSVVRFIVAYQTISDYLDNLCDRSVSLDEANFRQLHQSMIDAVTGTFSIDNYYQLQANQEDGGYLRALVQTCHDTLALLPNYDLYKDNIRTLCELYCDLQVYKHIALDKREQALHTWWEKHRERFPELEWYEFAAATGSTLGIFYYVALASYEEGTEDLNDTVFDVYFPYIQGLHILLDYLIDQKEDREEGELNFCFYYPSKEEKLQRIEWITRQARKKASQLPNAPFHRMMVEGLLGMYLSSPKVKEQDDVLQISRHLLKRRKLSTWFFFLNAWYIHRKGRKI</sequence>
<accession>A0A8X8LBX4</accession>
<dbReference type="RefSeq" id="WP_222823132.1">
    <property type="nucleotide sequence ID" value="NZ_CP082237.1"/>
</dbReference>
<protein>
    <submittedName>
        <fullName evidence="1">Tetraprenyl-beta-curcumene synthase family protein</fullName>
    </submittedName>
</protein>
<dbReference type="KEGG" id="cthu:HUR95_07160"/>
<proteinExistence type="predicted"/>
<organism evidence="1 2">
    <name type="scientific">Caldalkalibacillus thermarum (strain TA2.A1)</name>
    <dbReference type="NCBI Taxonomy" id="986075"/>
    <lineage>
        <taxon>Bacteria</taxon>
        <taxon>Bacillati</taxon>
        <taxon>Bacillota</taxon>
        <taxon>Bacilli</taxon>
        <taxon>Bacillales</taxon>
        <taxon>Bacillaceae</taxon>
        <taxon>Caldalkalibacillus</taxon>
    </lineage>
</organism>
<dbReference type="Proteomes" id="UP000825179">
    <property type="component" value="Chromosome"/>
</dbReference>
<dbReference type="EMBL" id="CP082237">
    <property type="protein sequence ID" value="QZT35004.1"/>
    <property type="molecule type" value="Genomic_DNA"/>
</dbReference>
<dbReference type="AlphaFoldDB" id="A0A8X8LBX4"/>
<gene>
    <name evidence="1" type="ORF">HUR95_07160</name>
</gene>
<name>A0A8X8LBX4_CALTT</name>
<dbReference type="InterPro" id="IPR019712">
    <property type="entry name" value="YtpB-like"/>
</dbReference>
<evidence type="ECO:0000313" key="2">
    <source>
        <dbReference type="Proteomes" id="UP000825179"/>
    </source>
</evidence>
<keyword evidence="2" id="KW-1185">Reference proteome</keyword>
<reference evidence="1 2" key="1">
    <citation type="journal article" date="2020" name="Extremophiles">
        <title>Genomic analysis of Caldalkalibacillus thermarum TA2.A1 reveals aerobic alkaliphilic metabolism and evolutionary hallmarks linking alkaliphilic bacteria and plant life.</title>
        <authorList>
            <person name="de Jong S.I."/>
            <person name="van den Broek M.A."/>
            <person name="Merkel A.Y."/>
            <person name="de la Torre Cortes P."/>
            <person name="Kalamorz F."/>
            <person name="Cook G.M."/>
            <person name="van Loosdrecht M.C.M."/>
            <person name="McMillan D.G.G."/>
        </authorList>
    </citation>
    <scope>NUCLEOTIDE SEQUENCE [LARGE SCALE GENOMIC DNA]</scope>
    <source>
        <strain evidence="1 2">TA2.A1</strain>
    </source>
</reference>